<dbReference type="Gene3D" id="3.40.50.10740">
    <property type="entry name" value="Class I glutamine amidotransferase-like"/>
    <property type="match status" value="1"/>
</dbReference>
<gene>
    <name evidence="9" type="ordered locus">Clocel_0093</name>
</gene>
<dbReference type="PIRSF" id="PIRSF028757">
    <property type="entry name" value="LD-carboxypeptidase"/>
    <property type="match status" value="1"/>
</dbReference>
<accession>D9SNL1</accession>
<feature type="active site" description="Nucleophile" evidence="6">
    <location>
        <position position="108"/>
    </location>
</feature>
<dbReference type="Proteomes" id="UP000002730">
    <property type="component" value="Chromosome"/>
</dbReference>
<evidence type="ECO:0000259" key="7">
    <source>
        <dbReference type="Pfam" id="PF02016"/>
    </source>
</evidence>
<dbReference type="Gene3D" id="3.50.30.60">
    <property type="entry name" value="LD-carboxypeptidase A C-terminal domain-like"/>
    <property type="match status" value="1"/>
</dbReference>
<dbReference type="RefSeq" id="WP_010075337.1">
    <property type="nucleotide sequence ID" value="NC_014393.1"/>
</dbReference>
<name>D9SNL1_CLOC7</name>
<proteinExistence type="inferred from homology"/>
<dbReference type="InterPro" id="IPR003507">
    <property type="entry name" value="S66_fam"/>
</dbReference>
<feature type="active site" description="Charge relay system" evidence="6">
    <location>
        <position position="205"/>
    </location>
</feature>
<evidence type="ECO:0000256" key="3">
    <source>
        <dbReference type="ARBA" id="ARBA00022670"/>
    </source>
</evidence>
<dbReference type="OrthoDB" id="9807329at2"/>
<dbReference type="InterPro" id="IPR027478">
    <property type="entry name" value="LdcA_N"/>
</dbReference>
<dbReference type="InterPro" id="IPR040449">
    <property type="entry name" value="Peptidase_S66_N"/>
</dbReference>
<dbReference type="InterPro" id="IPR027461">
    <property type="entry name" value="Carboxypeptidase_A_C_sf"/>
</dbReference>
<dbReference type="PANTHER" id="PTHR30237:SF2">
    <property type="entry name" value="MUREIN TETRAPEPTIDE CARBOXYPEPTIDASE"/>
    <property type="match status" value="1"/>
</dbReference>
<evidence type="ECO:0000256" key="1">
    <source>
        <dbReference type="ARBA" id="ARBA00010233"/>
    </source>
</evidence>
<dbReference type="KEGG" id="ccb:Clocel_0093"/>
<dbReference type="GO" id="GO:0004180">
    <property type="term" value="F:carboxypeptidase activity"/>
    <property type="evidence" value="ECO:0007669"/>
    <property type="project" value="UniProtKB-KW"/>
</dbReference>
<evidence type="ECO:0000256" key="6">
    <source>
        <dbReference type="PIRSR" id="PIRSR028757-1"/>
    </source>
</evidence>
<dbReference type="SUPFAM" id="SSF52317">
    <property type="entry name" value="Class I glutamine amidotransferase-like"/>
    <property type="match status" value="1"/>
</dbReference>
<dbReference type="HOGENOM" id="CLU_034346_3_1_9"/>
<dbReference type="AlphaFoldDB" id="D9SNL1"/>
<dbReference type="GO" id="GO:0006508">
    <property type="term" value="P:proteolysis"/>
    <property type="evidence" value="ECO:0007669"/>
    <property type="project" value="UniProtKB-KW"/>
</dbReference>
<sequence length="308" mass="34212">MIADKLQLGDTIGIVAPASGERKEIIDNGISCLKKLGFNVKIGNHVYDKYGFLAGNDKNRAEDFMAMFLDPEVKMVMCMRGGYGSMRIIDYIDMNIIESNPKIFTGFSDITILLNYINKLTGLITFHGPMINSDINDEYTLKSFLSTLTESKATYLLENPDYLALECSVNGIVEGEIVGGNLAMICSSLGTPYEIETTDKILFIEEVGEAPYRIDRMFTQLIHSGKLDKCKGFILGQFKDCGLSNYDRSFTLPQVIEDRIFSLNKPTISHFMSGHGNPKITIPIGAKIQLNCNTSEIKVLEPVVKVLS</sequence>
<evidence type="ECO:0000313" key="10">
    <source>
        <dbReference type="Proteomes" id="UP000002730"/>
    </source>
</evidence>
<feature type="domain" description="LD-carboxypeptidase C-terminal" evidence="8">
    <location>
        <begin position="174"/>
        <end position="290"/>
    </location>
</feature>
<keyword evidence="4" id="KW-0378">Hydrolase</keyword>
<keyword evidence="10" id="KW-1185">Reference proteome</keyword>
<evidence type="ECO:0000256" key="2">
    <source>
        <dbReference type="ARBA" id="ARBA00022645"/>
    </source>
</evidence>
<keyword evidence="3" id="KW-0645">Protease</keyword>
<keyword evidence="2 9" id="KW-0121">Carboxypeptidase</keyword>
<dbReference type="SUPFAM" id="SSF141986">
    <property type="entry name" value="LD-carboxypeptidase A C-terminal domain-like"/>
    <property type="match status" value="1"/>
</dbReference>
<evidence type="ECO:0000256" key="4">
    <source>
        <dbReference type="ARBA" id="ARBA00022801"/>
    </source>
</evidence>
<dbReference type="InterPro" id="IPR029062">
    <property type="entry name" value="Class_I_gatase-like"/>
</dbReference>
<reference evidence="9 10" key="1">
    <citation type="submission" date="2010-08" db="EMBL/GenBank/DDBJ databases">
        <title>Complete sequence of Clostridium cellulovorans 743B.</title>
        <authorList>
            <consortium name="US DOE Joint Genome Institute"/>
            <person name="Lucas S."/>
            <person name="Copeland A."/>
            <person name="Lapidus A."/>
            <person name="Cheng J.-F."/>
            <person name="Bruce D."/>
            <person name="Goodwin L."/>
            <person name="Pitluck S."/>
            <person name="Chertkov O."/>
            <person name="Detter J.C."/>
            <person name="Han C."/>
            <person name="Tapia R."/>
            <person name="Land M."/>
            <person name="Hauser L."/>
            <person name="Chang Y.-J."/>
            <person name="Jeffries C."/>
            <person name="Kyrpides N."/>
            <person name="Ivanova N."/>
            <person name="Mikhailova N."/>
            <person name="Hemme C.L."/>
            <person name="Woyke T."/>
        </authorList>
    </citation>
    <scope>NUCLEOTIDE SEQUENCE [LARGE SCALE GENOMIC DNA]</scope>
    <source>
        <strain evidence="10">ATCC 35296 / DSM 3052 / OCM 3 / 743B</strain>
    </source>
</reference>
<protein>
    <submittedName>
        <fullName evidence="9">Peptidase U61 LD-carboxypeptidase A</fullName>
    </submittedName>
</protein>
<dbReference type="CDD" id="cd07025">
    <property type="entry name" value="Peptidase_S66"/>
    <property type="match status" value="1"/>
</dbReference>
<evidence type="ECO:0000259" key="8">
    <source>
        <dbReference type="Pfam" id="PF17676"/>
    </source>
</evidence>
<comment type="similarity">
    <text evidence="1">Belongs to the peptidase S66 family.</text>
</comment>
<feature type="domain" description="LD-carboxypeptidase N-terminal" evidence="7">
    <location>
        <begin position="12"/>
        <end position="128"/>
    </location>
</feature>
<dbReference type="GO" id="GO:0008236">
    <property type="term" value="F:serine-type peptidase activity"/>
    <property type="evidence" value="ECO:0007669"/>
    <property type="project" value="UniProtKB-KW"/>
</dbReference>
<dbReference type="EMBL" id="CP002160">
    <property type="protein sequence ID" value="ADL49882.1"/>
    <property type="molecule type" value="Genomic_DNA"/>
</dbReference>
<dbReference type="eggNOG" id="COG1619">
    <property type="taxonomic scope" value="Bacteria"/>
</dbReference>
<evidence type="ECO:0000313" key="9">
    <source>
        <dbReference type="EMBL" id="ADL49882.1"/>
    </source>
</evidence>
<feature type="active site" description="Charge relay system" evidence="6">
    <location>
        <position position="275"/>
    </location>
</feature>
<dbReference type="Pfam" id="PF17676">
    <property type="entry name" value="Peptidase_S66C"/>
    <property type="match status" value="1"/>
</dbReference>
<dbReference type="InterPro" id="IPR040921">
    <property type="entry name" value="Peptidase_S66C"/>
</dbReference>
<dbReference type="MEROPS" id="S66.001"/>
<evidence type="ECO:0000256" key="5">
    <source>
        <dbReference type="ARBA" id="ARBA00022825"/>
    </source>
</evidence>
<keyword evidence="5" id="KW-0720">Serine protease</keyword>
<organism evidence="9 10">
    <name type="scientific">Clostridium cellulovorans (strain ATCC 35296 / DSM 3052 / OCM 3 / 743B)</name>
    <dbReference type="NCBI Taxonomy" id="573061"/>
    <lineage>
        <taxon>Bacteria</taxon>
        <taxon>Bacillati</taxon>
        <taxon>Bacillota</taxon>
        <taxon>Clostridia</taxon>
        <taxon>Eubacteriales</taxon>
        <taxon>Clostridiaceae</taxon>
        <taxon>Clostridium</taxon>
    </lineage>
</organism>
<dbReference type="PANTHER" id="PTHR30237">
    <property type="entry name" value="MURAMOYLTETRAPEPTIDE CARBOXYPEPTIDASE"/>
    <property type="match status" value="1"/>
</dbReference>
<dbReference type="Pfam" id="PF02016">
    <property type="entry name" value="Peptidase_S66"/>
    <property type="match status" value="1"/>
</dbReference>